<evidence type="ECO:0000259" key="3">
    <source>
        <dbReference type="Pfam" id="PF14474"/>
    </source>
</evidence>
<feature type="domain" description="Restriction of telomere capping protein 4 C-terminal" evidence="3">
    <location>
        <begin position="239"/>
        <end position="321"/>
    </location>
</feature>
<accession>A0A0C9T119</accession>
<feature type="compositionally biased region" description="Acidic residues" evidence="2">
    <location>
        <begin position="31"/>
        <end position="40"/>
    </location>
</feature>
<name>A0A0C9T119_PAXIN</name>
<keyword evidence="5" id="KW-1185">Reference proteome</keyword>
<dbReference type="EMBL" id="KN821188">
    <property type="protein sequence ID" value="KIJ05168.1"/>
    <property type="molecule type" value="Genomic_DNA"/>
</dbReference>
<dbReference type="HOGENOM" id="CLU_621971_0_0_1"/>
<feature type="coiled-coil region" evidence="1">
    <location>
        <begin position="339"/>
        <end position="366"/>
    </location>
</feature>
<protein>
    <recommendedName>
        <fullName evidence="3">Restriction of telomere capping protein 4 C-terminal domain-containing protein</fullName>
    </recommendedName>
</protein>
<feature type="compositionally biased region" description="Basic and acidic residues" evidence="2">
    <location>
        <begin position="415"/>
        <end position="424"/>
    </location>
</feature>
<organism evidence="4 5">
    <name type="scientific">Paxillus involutus ATCC 200175</name>
    <dbReference type="NCBI Taxonomy" id="664439"/>
    <lineage>
        <taxon>Eukaryota</taxon>
        <taxon>Fungi</taxon>
        <taxon>Dikarya</taxon>
        <taxon>Basidiomycota</taxon>
        <taxon>Agaricomycotina</taxon>
        <taxon>Agaricomycetes</taxon>
        <taxon>Agaricomycetidae</taxon>
        <taxon>Boletales</taxon>
        <taxon>Paxilineae</taxon>
        <taxon>Paxillaceae</taxon>
        <taxon>Paxillus</taxon>
    </lineage>
</organism>
<feature type="region of interest" description="Disordered" evidence="2">
    <location>
        <begin position="369"/>
        <end position="441"/>
    </location>
</feature>
<evidence type="ECO:0000256" key="2">
    <source>
        <dbReference type="SAM" id="MobiDB-lite"/>
    </source>
</evidence>
<reference evidence="4 5" key="1">
    <citation type="submission" date="2014-06" db="EMBL/GenBank/DDBJ databases">
        <authorList>
            <consortium name="DOE Joint Genome Institute"/>
            <person name="Kuo A."/>
            <person name="Kohler A."/>
            <person name="Nagy L.G."/>
            <person name="Floudas D."/>
            <person name="Copeland A."/>
            <person name="Barry K.W."/>
            <person name="Cichocki N."/>
            <person name="Veneault-Fourrey C."/>
            <person name="LaButti K."/>
            <person name="Lindquist E.A."/>
            <person name="Lipzen A."/>
            <person name="Lundell T."/>
            <person name="Morin E."/>
            <person name="Murat C."/>
            <person name="Sun H."/>
            <person name="Tunlid A."/>
            <person name="Henrissat B."/>
            <person name="Grigoriev I.V."/>
            <person name="Hibbett D.S."/>
            <person name="Martin F."/>
            <person name="Nordberg H.P."/>
            <person name="Cantor M.N."/>
            <person name="Hua S.X."/>
        </authorList>
    </citation>
    <scope>NUCLEOTIDE SEQUENCE [LARGE SCALE GENOMIC DNA]</scope>
    <source>
        <strain evidence="4 5">ATCC 200175</strain>
    </source>
</reference>
<feature type="compositionally biased region" description="Low complexity" evidence="2">
    <location>
        <begin position="385"/>
        <end position="399"/>
    </location>
</feature>
<dbReference type="AlphaFoldDB" id="A0A0C9T119"/>
<dbReference type="Pfam" id="PF14474">
    <property type="entry name" value="RTC4"/>
    <property type="match status" value="1"/>
</dbReference>
<gene>
    <name evidence="4" type="ORF">PAXINDRAFT_159136</name>
</gene>
<evidence type="ECO:0000313" key="4">
    <source>
        <dbReference type="EMBL" id="KIJ05168.1"/>
    </source>
</evidence>
<dbReference type="InterPro" id="IPR028094">
    <property type="entry name" value="RTC4_C"/>
</dbReference>
<evidence type="ECO:0000313" key="5">
    <source>
        <dbReference type="Proteomes" id="UP000053647"/>
    </source>
</evidence>
<evidence type="ECO:0000256" key="1">
    <source>
        <dbReference type="SAM" id="Coils"/>
    </source>
</evidence>
<sequence length="441" mass="49189">ALETHEDTKDENDVPVGVKPVIETKKCHYDSEEEVNDLDAMDAHKTKRRRLVVSQDTEKENDSDVVVHRTKRRHVVSQDDEDQLGQGEDSGSPGAESDPVARCPSDGCMDILPELDERPRHLVKLMDQLSAFERDGDTDSQAYLRLEAQVCIEVRKAGEYSHFLQRARCREWPTAIKWSDIPARIMALKQNIMNITTDGAARERDPVYLCFLKTLQDASLGRNFVKLAKGSSAPTQVYLNARPGYYGSKGAAIIESTLMCIVDLERTPTESFAPLTLSRFTRYFLVPFIGAHLISQDLECAPEVAFGEMLESADAGDTLHPAEDGDEDLEDIMKANMDVRRRERTAEIAERRRAEAEAEEALQIENSRKMAVRSKAQRKRATEIAAQRQGEAQAQQAPQIEGVKKVAGPSVSGTSKEDAKEPELVQKSSPEARGPDERRAA</sequence>
<feature type="non-terminal residue" evidence="4">
    <location>
        <position position="1"/>
    </location>
</feature>
<feature type="compositionally biased region" description="Basic and acidic residues" evidence="2">
    <location>
        <begin position="1"/>
        <end position="12"/>
    </location>
</feature>
<feature type="compositionally biased region" description="Basic and acidic residues" evidence="2">
    <location>
        <begin position="56"/>
        <end position="67"/>
    </location>
</feature>
<keyword evidence="1" id="KW-0175">Coiled coil</keyword>
<proteinExistence type="predicted"/>
<feature type="non-terminal residue" evidence="4">
    <location>
        <position position="441"/>
    </location>
</feature>
<feature type="compositionally biased region" description="Basic residues" evidence="2">
    <location>
        <begin position="370"/>
        <end position="379"/>
    </location>
</feature>
<reference evidence="5" key="2">
    <citation type="submission" date="2015-01" db="EMBL/GenBank/DDBJ databases">
        <title>Evolutionary Origins and Diversification of the Mycorrhizal Mutualists.</title>
        <authorList>
            <consortium name="DOE Joint Genome Institute"/>
            <consortium name="Mycorrhizal Genomics Consortium"/>
            <person name="Kohler A."/>
            <person name="Kuo A."/>
            <person name="Nagy L.G."/>
            <person name="Floudas D."/>
            <person name="Copeland A."/>
            <person name="Barry K.W."/>
            <person name="Cichocki N."/>
            <person name="Veneault-Fourrey C."/>
            <person name="LaButti K."/>
            <person name="Lindquist E.A."/>
            <person name="Lipzen A."/>
            <person name="Lundell T."/>
            <person name="Morin E."/>
            <person name="Murat C."/>
            <person name="Riley R."/>
            <person name="Ohm R."/>
            <person name="Sun H."/>
            <person name="Tunlid A."/>
            <person name="Henrissat B."/>
            <person name="Grigoriev I.V."/>
            <person name="Hibbett D.S."/>
            <person name="Martin F."/>
        </authorList>
    </citation>
    <scope>NUCLEOTIDE SEQUENCE [LARGE SCALE GENOMIC DNA]</scope>
    <source>
        <strain evidence="5">ATCC 200175</strain>
    </source>
</reference>
<feature type="region of interest" description="Disordered" evidence="2">
    <location>
        <begin position="1"/>
        <end position="106"/>
    </location>
</feature>
<dbReference type="Proteomes" id="UP000053647">
    <property type="component" value="Unassembled WGS sequence"/>
</dbReference>
<dbReference type="OrthoDB" id="2684241at2759"/>